<keyword evidence="2" id="KW-1185">Reference proteome</keyword>
<evidence type="ECO:0000313" key="1">
    <source>
        <dbReference type="EMBL" id="PBC34408.1"/>
    </source>
</evidence>
<dbReference type="Proteomes" id="UP000242457">
    <property type="component" value="Unassembled WGS sequence"/>
</dbReference>
<evidence type="ECO:0000313" key="2">
    <source>
        <dbReference type="Proteomes" id="UP000242457"/>
    </source>
</evidence>
<accession>A0A2A3ERP6</accession>
<dbReference type="AlphaFoldDB" id="A0A2A3ERP6"/>
<organism evidence="1 2">
    <name type="scientific">Apis cerana cerana</name>
    <name type="common">Oriental honeybee</name>
    <dbReference type="NCBI Taxonomy" id="94128"/>
    <lineage>
        <taxon>Eukaryota</taxon>
        <taxon>Metazoa</taxon>
        <taxon>Ecdysozoa</taxon>
        <taxon>Arthropoda</taxon>
        <taxon>Hexapoda</taxon>
        <taxon>Insecta</taxon>
        <taxon>Pterygota</taxon>
        <taxon>Neoptera</taxon>
        <taxon>Endopterygota</taxon>
        <taxon>Hymenoptera</taxon>
        <taxon>Apocrita</taxon>
        <taxon>Aculeata</taxon>
        <taxon>Apoidea</taxon>
        <taxon>Anthophila</taxon>
        <taxon>Apidae</taxon>
        <taxon>Apis</taxon>
    </lineage>
</organism>
<reference evidence="1 2" key="1">
    <citation type="submission" date="2014-07" db="EMBL/GenBank/DDBJ databases">
        <title>Genomic and transcriptomic analysis on Apis cerana provide comprehensive insights into honey bee biology.</title>
        <authorList>
            <person name="Diao Q."/>
            <person name="Sun L."/>
            <person name="Zheng H."/>
            <person name="Zheng H."/>
            <person name="Xu S."/>
            <person name="Wang S."/>
            <person name="Zeng Z."/>
            <person name="Hu F."/>
            <person name="Su S."/>
            <person name="Wu J."/>
        </authorList>
    </citation>
    <scope>NUCLEOTIDE SEQUENCE [LARGE SCALE GENOMIC DNA]</scope>
    <source>
        <tissue evidence="1">Pupae without intestine</tissue>
    </source>
</reference>
<gene>
    <name evidence="1" type="ORF">APICC_09848</name>
</gene>
<protein>
    <submittedName>
        <fullName evidence="1">Uncharacterized protein</fullName>
    </submittedName>
</protein>
<dbReference type="EMBL" id="KZ288192">
    <property type="protein sequence ID" value="PBC34408.1"/>
    <property type="molecule type" value="Genomic_DNA"/>
</dbReference>
<dbReference type="OrthoDB" id="6755972at2759"/>
<sequence>MANKVSSSKCVQHSCYSSDTSIPCMKRKYNYKKIMKGKRWEYPLPCMRNYWKKIISEERRKLLAVNPPTLKDDEPPDEEKPPLERRYNPYALFLIKPRRKVSIKEMPVVPAEVAFTRNSPGASKLIMTKKHVMRDAKAEKTSPKIKAFGTALPVNIRFIPPDNQVHKRWLKCEDVPVDIETMEAVWKDITMLRSVRGFVEWLQEHPEVPPPEALKKMVAMDPKTLRQIEDDEMFAHLELDIEQIKTLRVAVDEDVPMKM</sequence>
<name>A0A2A3ERP6_APICC</name>
<proteinExistence type="predicted"/>